<dbReference type="Proteomes" id="UP000673975">
    <property type="component" value="Unassembled WGS sequence"/>
</dbReference>
<keyword evidence="2" id="KW-1185">Reference proteome</keyword>
<evidence type="ECO:0008006" key="3">
    <source>
        <dbReference type="Google" id="ProtNLM"/>
    </source>
</evidence>
<proteinExistence type="predicted"/>
<evidence type="ECO:0000313" key="1">
    <source>
        <dbReference type="EMBL" id="MBP3193751.1"/>
    </source>
</evidence>
<dbReference type="EMBL" id="JAFIDN010000013">
    <property type="protein sequence ID" value="MBP3193751.1"/>
    <property type="molecule type" value="Genomic_DNA"/>
</dbReference>
<reference evidence="1" key="1">
    <citation type="submission" date="2021-02" db="EMBL/GenBank/DDBJ databases">
        <title>Natronogracilivirga saccharolytica gen. nov. sp. nov. a new anaerobic, haloalkiliphilic carbohydrate-fermenting bacterium from soda lake and proposing of Cyclonatronumiaceae fam. nov. in the phylum Balneolaeota.</title>
        <authorList>
            <person name="Zhilina T.N."/>
            <person name="Sorokin D.Y."/>
            <person name="Zavarzina D.G."/>
            <person name="Toshchakov S.V."/>
            <person name="Kublanov I.V."/>
        </authorList>
    </citation>
    <scope>NUCLEOTIDE SEQUENCE</scope>
    <source>
        <strain evidence="1">Z-1702</strain>
    </source>
</reference>
<organism evidence="1 2">
    <name type="scientific">Natronogracilivirga saccharolytica</name>
    <dbReference type="NCBI Taxonomy" id="2812953"/>
    <lineage>
        <taxon>Bacteria</taxon>
        <taxon>Pseudomonadati</taxon>
        <taxon>Balneolota</taxon>
        <taxon>Balneolia</taxon>
        <taxon>Balneolales</taxon>
        <taxon>Cyclonatronaceae</taxon>
        <taxon>Natronogracilivirga</taxon>
    </lineage>
</organism>
<comment type="caution">
    <text evidence="1">The sequence shown here is derived from an EMBL/GenBank/DDBJ whole genome shotgun (WGS) entry which is preliminary data.</text>
</comment>
<sequence>MIKNLIQRLTQNWHPMRFVALGLGLFLAYGGLTSSEPALGLLSLFFLFQAAFNTGCMVGQCAGNTCARDAVSANEQKKHAEPFQSGQGTVKSRE</sequence>
<accession>A0A8J7SCY1</accession>
<dbReference type="RefSeq" id="WP_210513204.1">
    <property type="nucleotide sequence ID" value="NZ_JAFIDN010000013.1"/>
</dbReference>
<gene>
    <name evidence="1" type="ORF">NATSA_13825</name>
</gene>
<name>A0A8J7SCY1_9BACT</name>
<dbReference type="AlphaFoldDB" id="A0A8J7SCY1"/>
<protein>
    <recommendedName>
        <fullName evidence="3">DUF2892 domain-containing protein</fullName>
    </recommendedName>
</protein>
<evidence type="ECO:0000313" key="2">
    <source>
        <dbReference type="Proteomes" id="UP000673975"/>
    </source>
</evidence>